<reference evidence="1" key="1">
    <citation type="submission" date="2018-06" db="EMBL/GenBank/DDBJ databases">
        <authorList>
            <person name="Zhirakovskaya E."/>
        </authorList>
    </citation>
    <scope>NUCLEOTIDE SEQUENCE</scope>
</reference>
<gene>
    <name evidence="1" type="ORF">MNBD_NITROSPIRAE01-1228</name>
</gene>
<proteinExistence type="predicted"/>
<sequence>MSFMLSGCLYSDVTLPLTHNFNNTKIGAKRIVLDERSVSSRLVGADISVAWSEDLILQEAKNAGIHDLSFAERRILSVLFGTYMHHELIIYGD</sequence>
<dbReference type="AlphaFoldDB" id="A0A3B1D3J5"/>
<organism evidence="1">
    <name type="scientific">hydrothermal vent metagenome</name>
    <dbReference type="NCBI Taxonomy" id="652676"/>
    <lineage>
        <taxon>unclassified sequences</taxon>
        <taxon>metagenomes</taxon>
        <taxon>ecological metagenomes</taxon>
    </lineage>
</organism>
<evidence type="ECO:0000313" key="1">
    <source>
        <dbReference type="EMBL" id="VAX26255.1"/>
    </source>
</evidence>
<protein>
    <submittedName>
        <fullName evidence="1">Uncharacterized protein</fullName>
    </submittedName>
</protein>
<name>A0A3B1D3J5_9ZZZZ</name>
<accession>A0A3B1D3J5</accession>
<dbReference type="EMBL" id="UOGF01000007">
    <property type="protein sequence ID" value="VAX26255.1"/>
    <property type="molecule type" value="Genomic_DNA"/>
</dbReference>